<organism evidence="5 6">
    <name type="scientific">Candidatus Ornithomonoglobus merdipullorum</name>
    <dbReference type="NCBI Taxonomy" id="2840895"/>
    <lineage>
        <taxon>Bacteria</taxon>
        <taxon>Bacillati</taxon>
        <taxon>Bacillota</taxon>
        <taxon>Clostridia</taxon>
        <taxon>Candidatus Ornithomonoglobus</taxon>
    </lineage>
</organism>
<evidence type="ECO:0000256" key="1">
    <source>
        <dbReference type="ARBA" id="ARBA00005541"/>
    </source>
</evidence>
<dbReference type="AlphaFoldDB" id="A0A9D1M9E6"/>
<gene>
    <name evidence="5" type="ORF">IAA61_00680</name>
</gene>
<evidence type="ECO:0000256" key="4">
    <source>
        <dbReference type="SAM" id="MobiDB-lite"/>
    </source>
</evidence>
<dbReference type="PIRSF" id="PIRSF026508">
    <property type="entry name" value="TelA"/>
    <property type="match status" value="1"/>
</dbReference>
<sequence>MEIEKPSLTLTPDLSVPAQEPAPAPQPAAELGEEASLTDEEKAMVESFASQIDIKNPSMVLQYGAGTQQKMASFSEKALESVQTKDLGEVGDMLTDIVKELQSFDAVEEDKGGIFKIFRKASDKIDNLKIKYSKVENNIDSVVKNLERHQIQLMKDISGLDQLYESNLVYYKELTMYILAGKKSLKKFEKTELAAAKAKAEKSGLPEDAQAAKDMNDMALRFEKKLHDLELTRMIAIQTAPQIRLIQSNDTAMAEKIQSTIVNTIPLWKSRMVLALGIAHSAEAAKAQRAVTDMTNELLKKNAQMLKQASVDTARETERGIVDIETLKETNQTLISTLDEVLTIQADGRQKRKDAEAELVKIEGELKQKLLELSR</sequence>
<proteinExistence type="inferred from homology"/>
<name>A0A9D1M9E6_9FIRM</name>
<feature type="region of interest" description="Disordered" evidence="4">
    <location>
        <begin position="1"/>
        <end position="38"/>
    </location>
</feature>
<dbReference type="InterPro" id="IPR008863">
    <property type="entry name" value="Toxic_anion-R_TelA"/>
</dbReference>
<accession>A0A9D1M9E6</accession>
<dbReference type="Proteomes" id="UP000824109">
    <property type="component" value="Unassembled WGS sequence"/>
</dbReference>
<feature type="coiled-coil region" evidence="3">
    <location>
        <begin position="118"/>
        <end position="152"/>
    </location>
</feature>
<reference evidence="5" key="2">
    <citation type="journal article" date="2021" name="PeerJ">
        <title>Extensive microbial diversity within the chicken gut microbiome revealed by metagenomics and culture.</title>
        <authorList>
            <person name="Gilroy R."/>
            <person name="Ravi A."/>
            <person name="Getino M."/>
            <person name="Pursley I."/>
            <person name="Horton D.L."/>
            <person name="Alikhan N.F."/>
            <person name="Baker D."/>
            <person name="Gharbi K."/>
            <person name="Hall N."/>
            <person name="Watson M."/>
            <person name="Adriaenssens E.M."/>
            <person name="Foster-Nyarko E."/>
            <person name="Jarju S."/>
            <person name="Secka A."/>
            <person name="Antonio M."/>
            <person name="Oren A."/>
            <person name="Chaudhuri R.R."/>
            <person name="La Ragione R."/>
            <person name="Hildebrand F."/>
            <person name="Pallen M.J."/>
        </authorList>
    </citation>
    <scope>NUCLEOTIDE SEQUENCE</scope>
    <source>
        <strain evidence="5">USAMLcec3-3695</strain>
    </source>
</reference>
<evidence type="ECO:0000256" key="3">
    <source>
        <dbReference type="SAM" id="Coils"/>
    </source>
</evidence>
<dbReference type="Pfam" id="PF05816">
    <property type="entry name" value="TelA"/>
    <property type="match status" value="1"/>
</dbReference>
<evidence type="ECO:0000256" key="2">
    <source>
        <dbReference type="PIRNR" id="PIRNR026508"/>
    </source>
</evidence>
<evidence type="ECO:0000313" key="6">
    <source>
        <dbReference type="Proteomes" id="UP000824109"/>
    </source>
</evidence>
<keyword evidence="3" id="KW-0175">Coiled coil</keyword>
<comment type="similarity">
    <text evidence="1 2">Belongs to the TelA family.</text>
</comment>
<reference evidence="5" key="1">
    <citation type="submission" date="2020-10" db="EMBL/GenBank/DDBJ databases">
        <authorList>
            <person name="Gilroy R."/>
        </authorList>
    </citation>
    <scope>NUCLEOTIDE SEQUENCE</scope>
    <source>
        <strain evidence="5">USAMLcec3-3695</strain>
    </source>
</reference>
<dbReference type="PANTHER" id="PTHR38432:SF1">
    <property type="entry name" value="TELA-LIKE PROTEIN SAOUHSC_01408"/>
    <property type="match status" value="1"/>
</dbReference>
<dbReference type="PANTHER" id="PTHR38432">
    <property type="entry name" value="TELA-LIKE PROTEIN SAOUHSC_01408"/>
    <property type="match status" value="1"/>
</dbReference>
<evidence type="ECO:0000313" key="5">
    <source>
        <dbReference type="EMBL" id="HIU56308.1"/>
    </source>
</evidence>
<protein>
    <submittedName>
        <fullName evidence="5">Toxic anion resistance protein</fullName>
    </submittedName>
</protein>
<dbReference type="EMBL" id="DVNB01000009">
    <property type="protein sequence ID" value="HIU56308.1"/>
    <property type="molecule type" value="Genomic_DNA"/>
</dbReference>
<comment type="caution">
    <text evidence="5">The sequence shown here is derived from an EMBL/GenBank/DDBJ whole genome shotgun (WGS) entry which is preliminary data.</text>
</comment>